<sequence length="286" mass="31476">MSGSVVPHDVQLVVDELSKRLVPDELWALAEPLLPEFTPRPQGGGTAPVDVRAVFTAVVFVLTSGCAWRMLPPSFGVTVPTAHRRFSVWTAAGLWRRLHRAVLDELGSQGLIDWWCAVIDAASVRAKKGGSMTGPSPVDRGKSGSKIHVLSDRAGIPLAVRVSAANTNDAQALKPLVQAIPAVRSRRGPRRRRPGKLHAEKAYDAAELRRLVRVRGIGVRIARKGIESGERLGRHRWVIDRTISWLTGYHRLNIRYDRKATHFLAFLTLAATLTCYKKLVKAKSAT</sequence>
<protein>
    <submittedName>
        <fullName evidence="3">IS5 family transposase</fullName>
    </submittedName>
</protein>
<evidence type="ECO:0000313" key="3">
    <source>
        <dbReference type="EMBL" id="MBU3062452.1"/>
    </source>
</evidence>
<dbReference type="InterPro" id="IPR025161">
    <property type="entry name" value="IS402-like_dom"/>
</dbReference>
<dbReference type="NCBIfam" id="NF033580">
    <property type="entry name" value="transpos_IS5_3"/>
    <property type="match status" value="1"/>
</dbReference>
<dbReference type="Pfam" id="PF01609">
    <property type="entry name" value="DDE_Tnp_1"/>
    <property type="match status" value="1"/>
</dbReference>
<dbReference type="Proteomes" id="UP000733379">
    <property type="component" value="Unassembled WGS sequence"/>
</dbReference>
<evidence type="ECO:0000313" key="4">
    <source>
        <dbReference type="Proteomes" id="UP000733379"/>
    </source>
</evidence>
<organism evidence="3 4">
    <name type="scientific">Nocardia albiluteola</name>
    <dbReference type="NCBI Taxonomy" id="2842303"/>
    <lineage>
        <taxon>Bacteria</taxon>
        <taxon>Bacillati</taxon>
        <taxon>Actinomycetota</taxon>
        <taxon>Actinomycetes</taxon>
        <taxon>Mycobacteriales</taxon>
        <taxon>Nocardiaceae</taxon>
        <taxon>Nocardia</taxon>
    </lineage>
</organism>
<dbReference type="InterPro" id="IPR002559">
    <property type="entry name" value="Transposase_11"/>
</dbReference>
<reference evidence="3 4" key="1">
    <citation type="submission" date="2021-06" db="EMBL/GenBank/DDBJ databases">
        <title>Actinomycetes sequencing.</title>
        <authorList>
            <person name="Shan Q."/>
        </authorList>
    </citation>
    <scope>NUCLEOTIDE SEQUENCE [LARGE SCALE GENOMIC DNA]</scope>
    <source>
        <strain evidence="3 4">NEAU-G5</strain>
    </source>
</reference>
<accession>A0ABS6AWM1</accession>
<evidence type="ECO:0000259" key="1">
    <source>
        <dbReference type="Pfam" id="PF01609"/>
    </source>
</evidence>
<feature type="domain" description="Insertion element IS402-like" evidence="2">
    <location>
        <begin position="23"/>
        <end position="99"/>
    </location>
</feature>
<dbReference type="PANTHER" id="PTHR30007:SF1">
    <property type="entry name" value="BLR1914 PROTEIN"/>
    <property type="match status" value="1"/>
</dbReference>
<dbReference type="PANTHER" id="PTHR30007">
    <property type="entry name" value="PHP DOMAIN PROTEIN"/>
    <property type="match status" value="1"/>
</dbReference>
<evidence type="ECO:0000259" key="2">
    <source>
        <dbReference type="Pfam" id="PF13340"/>
    </source>
</evidence>
<comment type="caution">
    <text evidence="3">The sequence shown here is derived from an EMBL/GenBank/DDBJ whole genome shotgun (WGS) entry which is preliminary data.</text>
</comment>
<name>A0ABS6AWM1_9NOCA</name>
<gene>
    <name evidence="3" type="ORF">KO481_13080</name>
</gene>
<dbReference type="Pfam" id="PF13340">
    <property type="entry name" value="DUF4096"/>
    <property type="match status" value="1"/>
</dbReference>
<keyword evidence="4" id="KW-1185">Reference proteome</keyword>
<proteinExistence type="predicted"/>
<dbReference type="EMBL" id="JAHKNI010000003">
    <property type="protein sequence ID" value="MBU3062452.1"/>
    <property type="molecule type" value="Genomic_DNA"/>
</dbReference>
<feature type="domain" description="Transposase IS4-like" evidence="1">
    <location>
        <begin position="117"/>
        <end position="273"/>
    </location>
</feature>